<dbReference type="AlphaFoldDB" id="M7NK87"/>
<evidence type="ECO:0000313" key="6">
    <source>
        <dbReference type="Proteomes" id="UP000011910"/>
    </source>
</evidence>
<evidence type="ECO:0000313" key="5">
    <source>
        <dbReference type="EMBL" id="EMR02190.1"/>
    </source>
</evidence>
<dbReference type="SUPFAM" id="SSF47413">
    <property type="entry name" value="lambda repressor-like DNA-binding domains"/>
    <property type="match status" value="1"/>
</dbReference>
<evidence type="ECO:0000256" key="3">
    <source>
        <dbReference type="ARBA" id="ARBA00023163"/>
    </source>
</evidence>
<dbReference type="CDD" id="cd06267">
    <property type="entry name" value="PBP1_LacI_sugar_binding-like"/>
    <property type="match status" value="1"/>
</dbReference>
<dbReference type="STRING" id="1279009.ADICEAN_02665"/>
<dbReference type="Pfam" id="PF00356">
    <property type="entry name" value="LacI"/>
    <property type="match status" value="1"/>
</dbReference>
<dbReference type="PATRIC" id="fig|1279009.4.peg.2703"/>
<dbReference type="eggNOG" id="COG1609">
    <property type="taxonomic scope" value="Bacteria"/>
</dbReference>
<evidence type="ECO:0000256" key="1">
    <source>
        <dbReference type="ARBA" id="ARBA00023015"/>
    </source>
</evidence>
<reference evidence="5 6" key="1">
    <citation type="journal article" date="2013" name="Genome Announc.">
        <title>Draft Genome Sequence of Cesiribacter andamanensis Strain AMV16T, Isolated from a Soil Sample from a Mud Volcano in the Andaman Islands, India.</title>
        <authorList>
            <person name="Shivaji S."/>
            <person name="Ara S."/>
            <person name="Begum Z."/>
            <person name="Srinivas T.N."/>
            <person name="Singh A."/>
            <person name="Kumar Pinnaka A."/>
        </authorList>
    </citation>
    <scope>NUCLEOTIDE SEQUENCE [LARGE SCALE GENOMIC DNA]</scope>
    <source>
        <strain evidence="5 6">AMV16</strain>
    </source>
</reference>
<evidence type="ECO:0000259" key="4">
    <source>
        <dbReference type="PROSITE" id="PS50932"/>
    </source>
</evidence>
<dbReference type="PROSITE" id="PS50932">
    <property type="entry name" value="HTH_LACI_2"/>
    <property type="match status" value="1"/>
</dbReference>
<proteinExistence type="predicted"/>
<keyword evidence="3" id="KW-0804">Transcription</keyword>
<dbReference type="InterPro" id="IPR028082">
    <property type="entry name" value="Peripla_BP_I"/>
</dbReference>
<organism evidence="5 6">
    <name type="scientific">Cesiribacter andamanensis AMV16</name>
    <dbReference type="NCBI Taxonomy" id="1279009"/>
    <lineage>
        <taxon>Bacteria</taxon>
        <taxon>Pseudomonadati</taxon>
        <taxon>Bacteroidota</taxon>
        <taxon>Cytophagia</taxon>
        <taxon>Cytophagales</taxon>
        <taxon>Cesiribacteraceae</taxon>
        <taxon>Cesiribacter</taxon>
    </lineage>
</organism>
<dbReference type="GO" id="GO:0000976">
    <property type="term" value="F:transcription cis-regulatory region binding"/>
    <property type="evidence" value="ECO:0007669"/>
    <property type="project" value="TreeGrafter"/>
</dbReference>
<comment type="caution">
    <text evidence="5">The sequence shown here is derived from an EMBL/GenBank/DDBJ whole genome shotgun (WGS) entry which is preliminary data.</text>
</comment>
<name>M7NK87_9BACT</name>
<dbReference type="Pfam" id="PF00532">
    <property type="entry name" value="Peripla_BP_1"/>
    <property type="match status" value="1"/>
</dbReference>
<dbReference type="SUPFAM" id="SSF53822">
    <property type="entry name" value="Periplasmic binding protein-like I"/>
    <property type="match status" value="1"/>
</dbReference>
<dbReference type="InterPro" id="IPR001761">
    <property type="entry name" value="Peripla_BP/Lac1_sug-bd_dom"/>
</dbReference>
<dbReference type="PANTHER" id="PTHR30146:SF109">
    <property type="entry name" value="HTH-TYPE TRANSCRIPTIONAL REGULATOR GALS"/>
    <property type="match status" value="1"/>
</dbReference>
<evidence type="ECO:0000256" key="2">
    <source>
        <dbReference type="ARBA" id="ARBA00023125"/>
    </source>
</evidence>
<protein>
    <submittedName>
        <fullName evidence="5">HTH-type transcriptional repressor CytR</fullName>
    </submittedName>
</protein>
<dbReference type="Proteomes" id="UP000011910">
    <property type="component" value="Unassembled WGS sequence"/>
</dbReference>
<dbReference type="GO" id="GO:0003700">
    <property type="term" value="F:DNA-binding transcription factor activity"/>
    <property type="evidence" value="ECO:0007669"/>
    <property type="project" value="TreeGrafter"/>
</dbReference>
<keyword evidence="6" id="KW-1185">Reference proteome</keyword>
<dbReference type="PANTHER" id="PTHR30146">
    <property type="entry name" value="LACI-RELATED TRANSCRIPTIONAL REPRESSOR"/>
    <property type="match status" value="1"/>
</dbReference>
<accession>M7NK87</accession>
<dbReference type="EMBL" id="AODQ01000069">
    <property type="protein sequence ID" value="EMR02190.1"/>
    <property type="molecule type" value="Genomic_DNA"/>
</dbReference>
<sequence length="346" mass="38142">MKSSQITIKDIARALKISPSTVSRALKDHPDISPATKLAVRELAQELDYQPNSVALSLRKSRTHTLGVVIPQIVHHFFSTVIAGIEDVANDAGYQVIICQSNESYEREVQSVQALLGSRVDGMLVSVAQDTQEVRHFQNLINKGMPLVFFDRMVEGLEASSVVVDDFGGAYRATEHLIRQGRKKIAHLAGPENLMISSSRQKGYRQALEDFGFRMQPDLVITAGLTIEEGSEAMRKLLNSGQRPDAIFAANDPLAIGALKFLKTQGISVPEDVAIIGFSDEPITSLIDPPLTTVAQPGYEMGKLATHMLLQQIELKDEEEPELQRKELRTELVIRQSTSSEKKLAS</sequence>
<keyword evidence="2" id="KW-0238">DNA-binding</keyword>
<dbReference type="CDD" id="cd01392">
    <property type="entry name" value="HTH_LacI"/>
    <property type="match status" value="1"/>
</dbReference>
<dbReference type="InterPro" id="IPR010982">
    <property type="entry name" value="Lambda_DNA-bd_dom_sf"/>
</dbReference>
<dbReference type="Gene3D" id="3.40.50.2300">
    <property type="match status" value="2"/>
</dbReference>
<dbReference type="Gene3D" id="1.10.260.40">
    <property type="entry name" value="lambda repressor-like DNA-binding domains"/>
    <property type="match status" value="1"/>
</dbReference>
<dbReference type="InterPro" id="IPR000843">
    <property type="entry name" value="HTH_LacI"/>
</dbReference>
<gene>
    <name evidence="5" type="primary">cytR</name>
    <name evidence="5" type="ORF">ADICEAN_02665</name>
</gene>
<keyword evidence="1" id="KW-0805">Transcription regulation</keyword>
<dbReference type="SMART" id="SM00354">
    <property type="entry name" value="HTH_LACI"/>
    <property type="match status" value="1"/>
</dbReference>
<dbReference type="OrthoDB" id="867148at2"/>
<feature type="domain" description="HTH lacI-type" evidence="4">
    <location>
        <begin position="6"/>
        <end position="60"/>
    </location>
</feature>